<dbReference type="Proteomes" id="UP000239485">
    <property type="component" value="Unassembled WGS sequence"/>
</dbReference>
<gene>
    <name evidence="2" type="ORF">CLV92_102178</name>
</gene>
<dbReference type="EMBL" id="PTJD01000002">
    <property type="protein sequence ID" value="PPK98025.1"/>
    <property type="molecule type" value="Genomic_DNA"/>
</dbReference>
<organism evidence="2 3">
    <name type="scientific">Kineococcus xinjiangensis</name>
    <dbReference type="NCBI Taxonomy" id="512762"/>
    <lineage>
        <taxon>Bacteria</taxon>
        <taxon>Bacillati</taxon>
        <taxon>Actinomycetota</taxon>
        <taxon>Actinomycetes</taxon>
        <taxon>Kineosporiales</taxon>
        <taxon>Kineosporiaceae</taxon>
        <taxon>Kineococcus</taxon>
    </lineage>
</organism>
<dbReference type="InterPro" id="IPR002711">
    <property type="entry name" value="HNH"/>
</dbReference>
<sequence>MSSDLHAPSANRQRATPLIVPGKRISAPGFDYRDEALGSRARVALFLATEVGEGGRFLKQALRQAFPGIEQVDRRMRELRSMEWVFTYDADPEDQRVRITTLTKIGLYIWDPDVPRPTLGRISAVQSRRIFDRDRVCTICGIAAGERYAPDDDRTAQLIIQHIVPLSVGGSEDDSNLHVVCLRHSGGQWAAPESREQVQRILTRFDGELDPRARTQFLSWVLRGQRTFTPAEQLWATYQALSPAERESVRDELARRLESQD</sequence>
<reference evidence="2 3" key="1">
    <citation type="submission" date="2018-02" db="EMBL/GenBank/DDBJ databases">
        <title>Genomic Encyclopedia of Archaeal and Bacterial Type Strains, Phase II (KMG-II): from individual species to whole genera.</title>
        <authorList>
            <person name="Goeker M."/>
        </authorList>
    </citation>
    <scope>NUCLEOTIDE SEQUENCE [LARGE SCALE GENOMIC DNA]</scope>
    <source>
        <strain evidence="2 3">DSM 22857</strain>
    </source>
</reference>
<accession>A0A2S6IUS3</accession>
<dbReference type="GO" id="GO:0008270">
    <property type="term" value="F:zinc ion binding"/>
    <property type="evidence" value="ECO:0007669"/>
    <property type="project" value="InterPro"/>
</dbReference>
<dbReference type="Gene3D" id="1.10.30.50">
    <property type="match status" value="1"/>
</dbReference>
<dbReference type="OrthoDB" id="3823469at2"/>
<evidence type="ECO:0000313" key="2">
    <source>
        <dbReference type="EMBL" id="PPK98025.1"/>
    </source>
</evidence>
<dbReference type="GO" id="GO:0004519">
    <property type="term" value="F:endonuclease activity"/>
    <property type="evidence" value="ECO:0007669"/>
    <property type="project" value="InterPro"/>
</dbReference>
<keyword evidence="3" id="KW-1185">Reference proteome</keyword>
<dbReference type="CDD" id="cd00085">
    <property type="entry name" value="HNHc"/>
    <property type="match status" value="1"/>
</dbReference>
<dbReference type="InterPro" id="IPR003615">
    <property type="entry name" value="HNH_nuc"/>
</dbReference>
<dbReference type="AlphaFoldDB" id="A0A2S6IUS3"/>
<dbReference type="GO" id="GO:0003676">
    <property type="term" value="F:nucleic acid binding"/>
    <property type="evidence" value="ECO:0007669"/>
    <property type="project" value="InterPro"/>
</dbReference>
<evidence type="ECO:0000313" key="3">
    <source>
        <dbReference type="Proteomes" id="UP000239485"/>
    </source>
</evidence>
<protein>
    <recommendedName>
        <fullName evidence="1">HNH domain-containing protein</fullName>
    </recommendedName>
</protein>
<feature type="domain" description="HNH" evidence="1">
    <location>
        <begin position="137"/>
        <end position="182"/>
    </location>
</feature>
<name>A0A2S6IUS3_9ACTN</name>
<proteinExistence type="predicted"/>
<evidence type="ECO:0000259" key="1">
    <source>
        <dbReference type="Pfam" id="PF01844"/>
    </source>
</evidence>
<dbReference type="RefSeq" id="WP_146099404.1">
    <property type="nucleotide sequence ID" value="NZ_PTJD01000002.1"/>
</dbReference>
<dbReference type="Pfam" id="PF01844">
    <property type="entry name" value="HNH"/>
    <property type="match status" value="1"/>
</dbReference>
<comment type="caution">
    <text evidence="2">The sequence shown here is derived from an EMBL/GenBank/DDBJ whole genome shotgun (WGS) entry which is preliminary data.</text>
</comment>